<sequence>MSSSSATHRFKELHDLRGSFLGANNAGIYLVEDAITGKLCIEKRLKLFDIEDGYAKREIEVLHQLRYHPNISHLVDFTLDEEGYMDGGWPSATIWTEYCTEGSLQDVIFAYFNARESIPEAFLWHVLASLAEAVRYCQSGTAALLPDQMRWNLVYHRDIQPCNVFLTLEGCTDIDGPYPRVVLGDFGCSTTLQHIACGDSHPLQTEASSLLVSVRFLPSVMAPFPLHNALHQHVQGLIATLGSSFGALVLTDSSSQQIENLKPQQFAKRAIPSDPVSNPQETSQGVKRKFDEEDEEEEENDEAFEVNPSSAFGRFLKENKGTINNDAPLSTHLDLFLSHPSIDLQTSPSDLPDFPGLQHAFHLCKLALSEPGTPEDVACTMDMLKQIDLEENRMCVQKLLPPEPYHSGYVEREIRILKGIEHPNILKLYGADLGQHKHDIPWTCTEFCEGGTLMQAMKLYISMDEHFPEAFLWHLFESLAEAVRYCHNGSRKGEEGYIESWDPVIHRDIILTNIFLHHSGETNTYAIVKLGDFGCAVTLGEVRAKKLMKQDLPAQDPLYVPPEGPGAAQCCDIFQIGLVMMCFYTRVEKPDKRASVFEHDEWRYGYDNYSQKLRRLISSCLIDYEPDQPSAEVLLESIRTTKASMEQDGVFPLFEKLLSDLE</sequence>
<keyword evidence="4" id="KW-0547">Nucleotide-binding</keyword>
<dbReference type="Proteomes" id="UP000800094">
    <property type="component" value="Unassembled WGS sequence"/>
</dbReference>
<dbReference type="SUPFAM" id="SSF56112">
    <property type="entry name" value="Protein kinase-like (PK-like)"/>
    <property type="match status" value="2"/>
</dbReference>
<dbReference type="Pfam" id="PF00069">
    <property type="entry name" value="Pkinase"/>
    <property type="match status" value="2"/>
</dbReference>
<protein>
    <recommendedName>
        <fullName evidence="1">non-specific serine/threonine protein kinase</fullName>
        <ecNumber evidence="1">2.7.11.1</ecNumber>
    </recommendedName>
</protein>
<dbReference type="GO" id="GO:0005524">
    <property type="term" value="F:ATP binding"/>
    <property type="evidence" value="ECO:0007669"/>
    <property type="project" value="UniProtKB-KW"/>
</dbReference>
<dbReference type="PANTHER" id="PTHR43671">
    <property type="entry name" value="SERINE/THREONINE-PROTEIN KINASE NEK"/>
    <property type="match status" value="1"/>
</dbReference>
<keyword evidence="12" id="KW-1185">Reference proteome</keyword>
<dbReference type="RefSeq" id="XP_033678361.1">
    <property type="nucleotide sequence ID" value="XM_033827177.1"/>
</dbReference>
<dbReference type="GO" id="GO:0004674">
    <property type="term" value="F:protein serine/threonine kinase activity"/>
    <property type="evidence" value="ECO:0007669"/>
    <property type="project" value="UniProtKB-KW"/>
</dbReference>
<dbReference type="CDD" id="cd00180">
    <property type="entry name" value="PKc"/>
    <property type="match status" value="1"/>
</dbReference>
<feature type="region of interest" description="Disordered" evidence="9">
    <location>
        <begin position="269"/>
        <end position="304"/>
    </location>
</feature>
<dbReference type="EC" id="2.7.11.1" evidence="1"/>
<dbReference type="EMBL" id="ML987205">
    <property type="protein sequence ID" value="KAF2243357.1"/>
    <property type="molecule type" value="Genomic_DNA"/>
</dbReference>
<evidence type="ECO:0000256" key="7">
    <source>
        <dbReference type="ARBA" id="ARBA00047899"/>
    </source>
</evidence>
<dbReference type="OrthoDB" id="310217at2759"/>
<dbReference type="InterPro" id="IPR050660">
    <property type="entry name" value="NEK_Ser/Thr_kinase"/>
</dbReference>
<keyword evidence="5 11" id="KW-0418">Kinase</keyword>
<proteinExistence type="predicted"/>
<evidence type="ECO:0000256" key="1">
    <source>
        <dbReference type="ARBA" id="ARBA00012513"/>
    </source>
</evidence>
<dbReference type="PROSITE" id="PS50011">
    <property type="entry name" value="PROTEIN_KINASE_DOM"/>
    <property type="match status" value="2"/>
</dbReference>
<keyword evidence="2" id="KW-0723">Serine/threonine-protein kinase</keyword>
<accession>A0A6A6HZ95</accession>
<dbReference type="Gene3D" id="1.10.510.10">
    <property type="entry name" value="Transferase(Phosphotransferase) domain 1"/>
    <property type="match status" value="2"/>
</dbReference>
<feature type="domain" description="Protein kinase" evidence="10">
    <location>
        <begin position="363"/>
        <end position="654"/>
    </location>
</feature>
<dbReference type="PANTHER" id="PTHR43671:SF98">
    <property type="entry name" value="SERINE_THREONINE-PROTEIN KINASE NEK11"/>
    <property type="match status" value="1"/>
</dbReference>
<comment type="catalytic activity">
    <reaction evidence="7">
        <text>L-threonyl-[protein] + ATP = O-phospho-L-threonyl-[protein] + ADP + H(+)</text>
        <dbReference type="Rhea" id="RHEA:46608"/>
        <dbReference type="Rhea" id="RHEA-COMP:11060"/>
        <dbReference type="Rhea" id="RHEA-COMP:11605"/>
        <dbReference type="ChEBI" id="CHEBI:15378"/>
        <dbReference type="ChEBI" id="CHEBI:30013"/>
        <dbReference type="ChEBI" id="CHEBI:30616"/>
        <dbReference type="ChEBI" id="CHEBI:61977"/>
        <dbReference type="ChEBI" id="CHEBI:456216"/>
        <dbReference type="EC" id="2.7.11.1"/>
    </reaction>
</comment>
<evidence type="ECO:0000313" key="12">
    <source>
        <dbReference type="Proteomes" id="UP000800094"/>
    </source>
</evidence>
<evidence type="ECO:0000313" key="11">
    <source>
        <dbReference type="EMBL" id="KAF2243357.1"/>
    </source>
</evidence>
<evidence type="ECO:0000256" key="3">
    <source>
        <dbReference type="ARBA" id="ARBA00022679"/>
    </source>
</evidence>
<dbReference type="GeneID" id="54580507"/>
<keyword evidence="6" id="KW-0067">ATP-binding</keyword>
<comment type="catalytic activity">
    <reaction evidence="8">
        <text>L-seryl-[protein] + ATP = O-phospho-L-seryl-[protein] + ADP + H(+)</text>
        <dbReference type="Rhea" id="RHEA:17989"/>
        <dbReference type="Rhea" id="RHEA-COMP:9863"/>
        <dbReference type="Rhea" id="RHEA-COMP:11604"/>
        <dbReference type="ChEBI" id="CHEBI:15378"/>
        <dbReference type="ChEBI" id="CHEBI:29999"/>
        <dbReference type="ChEBI" id="CHEBI:30616"/>
        <dbReference type="ChEBI" id="CHEBI:83421"/>
        <dbReference type="ChEBI" id="CHEBI:456216"/>
        <dbReference type="EC" id="2.7.11.1"/>
    </reaction>
</comment>
<dbReference type="GO" id="GO:0005634">
    <property type="term" value="C:nucleus"/>
    <property type="evidence" value="ECO:0007669"/>
    <property type="project" value="TreeGrafter"/>
</dbReference>
<dbReference type="InterPro" id="IPR011009">
    <property type="entry name" value="Kinase-like_dom_sf"/>
</dbReference>
<evidence type="ECO:0000256" key="6">
    <source>
        <dbReference type="ARBA" id="ARBA00022840"/>
    </source>
</evidence>
<evidence type="ECO:0000256" key="2">
    <source>
        <dbReference type="ARBA" id="ARBA00022527"/>
    </source>
</evidence>
<evidence type="ECO:0000256" key="4">
    <source>
        <dbReference type="ARBA" id="ARBA00022741"/>
    </source>
</evidence>
<keyword evidence="3" id="KW-0808">Transferase</keyword>
<feature type="compositionally biased region" description="Polar residues" evidence="9">
    <location>
        <begin position="275"/>
        <end position="285"/>
    </location>
</feature>
<gene>
    <name evidence="11" type="ORF">BU26DRAFT_509882</name>
</gene>
<feature type="compositionally biased region" description="Acidic residues" evidence="9">
    <location>
        <begin position="292"/>
        <end position="304"/>
    </location>
</feature>
<name>A0A6A6HZ95_9PLEO</name>
<dbReference type="AlphaFoldDB" id="A0A6A6HZ95"/>
<dbReference type="InterPro" id="IPR000719">
    <property type="entry name" value="Prot_kinase_dom"/>
</dbReference>
<organism evidence="11 12">
    <name type="scientific">Trematosphaeria pertusa</name>
    <dbReference type="NCBI Taxonomy" id="390896"/>
    <lineage>
        <taxon>Eukaryota</taxon>
        <taxon>Fungi</taxon>
        <taxon>Dikarya</taxon>
        <taxon>Ascomycota</taxon>
        <taxon>Pezizomycotina</taxon>
        <taxon>Dothideomycetes</taxon>
        <taxon>Pleosporomycetidae</taxon>
        <taxon>Pleosporales</taxon>
        <taxon>Massarineae</taxon>
        <taxon>Trematosphaeriaceae</taxon>
        <taxon>Trematosphaeria</taxon>
    </lineage>
</organism>
<evidence type="ECO:0000256" key="8">
    <source>
        <dbReference type="ARBA" id="ARBA00048679"/>
    </source>
</evidence>
<evidence type="ECO:0000256" key="5">
    <source>
        <dbReference type="ARBA" id="ARBA00022777"/>
    </source>
</evidence>
<evidence type="ECO:0000256" key="9">
    <source>
        <dbReference type="SAM" id="MobiDB-lite"/>
    </source>
</evidence>
<reference evidence="11" key="1">
    <citation type="journal article" date="2020" name="Stud. Mycol.">
        <title>101 Dothideomycetes genomes: a test case for predicting lifestyles and emergence of pathogens.</title>
        <authorList>
            <person name="Haridas S."/>
            <person name="Albert R."/>
            <person name="Binder M."/>
            <person name="Bloem J."/>
            <person name="Labutti K."/>
            <person name="Salamov A."/>
            <person name="Andreopoulos B."/>
            <person name="Baker S."/>
            <person name="Barry K."/>
            <person name="Bills G."/>
            <person name="Bluhm B."/>
            <person name="Cannon C."/>
            <person name="Castanera R."/>
            <person name="Culley D."/>
            <person name="Daum C."/>
            <person name="Ezra D."/>
            <person name="Gonzalez J."/>
            <person name="Henrissat B."/>
            <person name="Kuo A."/>
            <person name="Liang C."/>
            <person name="Lipzen A."/>
            <person name="Lutzoni F."/>
            <person name="Magnuson J."/>
            <person name="Mondo S."/>
            <person name="Nolan M."/>
            <person name="Ohm R."/>
            <person name="Pangilinan J."/>
            <person name="Park H.-J."/>
            <person name="Ramirez L."/>
            <person name="Alfaro M."/>
            <person name="Sun H."/>
            <person name="Tritt A."/>
            <person name="Yoshinaga Y."/>
            <person name="Zwiers L.-H."/>
            <person name="Turgeon B."/>
            <person name="Goodwin S."/>
            <person name="Spatafora J."/>
            <person name="Crous P."/>
            <person name="Grigoriev I."/>
        </authorList>
    </citation>
    <scope>NUCLEOTIDE SEQUENCE</scope>
    <source>
        <strain evidence="11">CBS 122368</strain>
    </source>
</reference>
<evidence type="ECO:0000259" key="10">
    <source>
        <dbReference type="PROSITE" id="PS50011"/>
    </source>
</evidence>
<feature type="domain" description="Protein kinase" evidence="10">
    <location>
        <begin position="15"/>
        <end position="312"/>
    </location>
</feature>